<dbReference type="OrthoDB" id="10256524at2759"/>
<dbReference type="SUPFAM" id="SSF52743">
    <property type="entry name" value="Subtilisin-like"/>
    <property type="match status" value="1"/>
</dbReference>
<dbReference type="GO" id="GO:0016020">
    <property type="term" value="C:membrane"/>
    <property type="evidence" value="ECO:0007669"/>
    <property type="project" value="InterPro"/>
</dbReference>
<feature type="active site" description="Charge relay system" evidence="5 6">
    <location>
        <position position="157"/>
    </location>
</feature>
<evidence type="ECO:0000256" key="1">
    <source>
        <dbReference type="ARBA" id="ARBA00011073"/>
    </source>
</evidence>
<keyword evidence="2 6" id="KW-0645">Protease</keyword>
<evidence type="ECO:0000259" key="10">
    <source>
        <dbReference type="Pfam" id="PF00082"/>
    </source>
</evidence>
<dbReference type="InterPro" id="IPR036852">
    <property type="entry name" value="Peptidase_S8/S53_dom_sf"/>
</dbReference>
<dbReference type="PRINTS" id="PR00723">
    <property type="entry name" value="SUBTILISIN"/>
</dbReference>
<keyword evidence="3 6" id="KW-0378">Hydrolase</keyword>
<evidence type="ECO:0000256" key="2">
    <source>
        <dbReference type="ARBA" id="ARBA00022670"/>
    </source>
</evidence>
<dbReference type="InterPro" id="IPR000209">
    <property type="entry name" value="Peptidase_S8/S53_dom"/>
</dbReference>
<organism evidence="11 12">
    <name type="scientific">Thelonectria olida</name>
    <dbReference type="NCBI Taxonomy" id="1576542"/>
    <lineage>
        <taxon>Eukaryota</taxon>
        <taxon>Fungi</taxon>
        <taxon>Dikarya</taxon>
        <taxon>Ascomycota</taxon>
        <taxon>Pezizomycotina</taxon>
        <taxon>Sordariomycetes</taxon>
        <taxon>Hypocreomycetidae</taxon>
        <taxon>Hypocreales</taxon>
        <taxon>Nectriaceae</taxon>
        <taxon>Thelonectria</taxon>
    </lineage>
</organism>
<reference evidence="11 12" key="1">
    <citation type="journal article" date="2021" name="Nat. Commun.">
        <title>Genetic determinants of endophytism in the Arabidopsis root mycobiome.</title>
        <authorList>
            <person name="Mesny F."/>
            <person name="Miyauchi S."/>
            <person name="Thiergart T."/>
            <person name="Pickel B."/>
            <person name="Atanasova L."/>
            <person name="Karlsson M."/>
            <person name="Huettel B."/>
            <person name="Barry K.W."/>
            <person name="Haridas S."/>
            <person name="Chen C."/>
            <person name="Bauer D."/>
            <person name="Andreopoulos W."/>
            <person name="Pangilinan J."/>
            <person name="LaButti K."/>
            <person name="Riley R."/>
            <person name="Lipzen A."/>
            <person name="Clum A."/>
            <person name="Drula E."/>
            <person name="Henrissat B."/>
            <person name="Kohler A."/>
            <person name="Grigoriev I.V."/>
            <person name="Martin F.M."/>
            <person name="Hacquard S."/>
        </authorList>
    </citation>
    <scope>NUCLEOTIDE SEQUENCE [LARGE SCALE GENOMIC DNA]</scope>
    <source>
        <strain evidence="11 12">MPI-CAGE-CH-0241</strain>
    </source>
</reference>
<sequence length="775" mass="85981">MKLSFLLPALLAATSVSAKDQRLSSGPGHATDNRGHSKATRKFIIEVEQNRGPGHIAHQLLPTPNKKGGHYREFDCSDVFSGLVVEVDSENSDSLLEMEGVVNVWPMNTISTPRLEKSSDLSSTVMARNYSLHRWTGVDKLHAKGIRGKGATVAIIDTGIDYNHKSLGGCFGPGCKIAGGYDLVGADWDSENEKRHPKRPDEDPMDYHGHGTHVAGIIGAENSWLTGVAPDAELLIYKVFSDDPWETDEETIMQALCDAYNAGADVITTSIGQPNGYSDNPWALLGKRLVDKGVVIVTSAGNEGETGPFYSSMGAMGHGVLAVAAANVSTDSHYKMSDKIVTPMPAYFTSWGPSNELLLKPDIAAPGFHIMSTVLNQSYDELSGTSMSAPYIAGVAALFIGAYGGREYYGAGLAKMLHDRIVSSGRSLPWVSNRLMRNFTAPPFHVGTGLVNAWKVLEYNTQLEYEPFALLDTERFKPTWKFNITNNGNKKCKYTFELEPQAGVNILDSYYGISPLYELRPIHAIPNVTLPDPVVVRPGKTREVEVTFQLPDVDDDYLPLYGGKVWVTSTHGERLAIPYAGAAYDTEKAFDDMFISDPAVTDIDGDWSWSFNTEKDSNDFLEIGARLSYACTHLRWDIFEENWSESLWHFPPKIGERGFVGSATTYRDSDEYWFFNPAVNDKGDTIPFPLRRVPRGYRLFWWFGRLANGTQIAPGNYTIRFAALRPYGNPNISSHWDIMYNQQPNIQILPLNTTTSNSTRTYNRPRQPSGYQLRE</sequence>
<dbReference type="GO" id="GO:0006508">
    <property type="term" value="P:proteolysis"/>
    <property type="evidence" value="ECO:0007669"/>
    <property type="project" value="UniProtKB-KW"/>
</dbReference>
<dbReference type="Pfam" id="PF00082">
    <property type="entry name" value="Peptidase_S8"/>
    <property type="match status" value="1"/>
</dbReference>
<evidence type="ECO:0000256" key="5">
    <source>
        <dbReference type="PIRSR" id="PIRSR615500-1"/>
    </source>
</evidence>
<proteinExistence type="inferred from homology"/>
<gene>
    <name evidence="11" type="ORF">B0T10DRAFT_595167</name>
</gene>
<accession>A0A9P8W8G6</accession>
<evidence type="ECO:0000256" key="9">
    <source>
        <dbReference type="SAM" id="SignalP"/>
    </source>
</evidence>
<dbReference type="AlphaFoldDB" id="A0A9P8W8G6"/>
<evidence type="ECO:0000256" key="4">
    <source>
        <dbReference type="ARBA" id="ARBA00022825"/>
    </source>
</evidence>
<dbReference type="InterPro" id="IPR023827">
    <property type="entry name" value="Peptidase_S8_Asp-AS"/>
</dbReference>
<feature type="active site" description="Charge relay system" evidence="5 6">
    <location>
        <position position="210"/>
    </location>
</feature>
<dbReference type="PANTHER" id="PTHR43806">
    <property type="entry name" value="PEPTIDASE S8"/>
    <property type="match status" value="1"/>
</dbReference>
<dbReference type="InterPro" id="IPR023828">
    <property type="entry name" value="Peptidase_S8_Ser-AS"/>
</dbReference>
<evidence type="ECO:0000256" key="3">
    <source>
        <dbReference type="ARBA" id="ARBA00022801"/>
    </source>
</evidence>
<comment type="similarity">
    <text evidence="1 6 7">Belongs to the peptidase S8 family.</text>
</comment>
<feature type="chain" id="PRO_5040235979" evidence="9">
    <location>
        <begin position="19"/>
        <end position="775"/>
    </location>
</feature>
<protein>
    <submittedName>
        <fullName evidence="11">Peptidase S8/S53 domain-containing protein</fullName>
    </submittedName>
</protein>
<evidence type="ECO:0000313" key="12">
    <source>
        <dbReference type="Proteomes" id="UP000777438"/>
    </source>
</evidence>
<comment type="caution">
    <text evidence="11">The sequence shown here is derived from an EMBL/GenBank/DDBJ whole genome shotgun (WGS) entry which is preliminary data.</text>
</comment>
<name>A0A9P8W8G6_9HYPO</name>
<feature type="region of interest" description="Disordered" evidence="8">
    <location>
        <begin position="18"/>
        <end position="38"/>
    </location>
</feature>
<feature type="signal peptide" evidence="9">
    <location>
        <begin position="1"/>
        <end position="18"/>
    </location>
</feature>
<evidence type="ECO:0000256" key="6">
    <source>
        <dbReference type="PROSITE-ProRule" id="PRU01240"/>
    </source>
</evidence>
<dbReference type="CDD" id="cd07489">
    <property type="entry name" value="Peptidases_S8_5"/>
    <property type="match status" value="1"/>
</dbReference>
<dbReference type="EMBL" id="JAGPYM010000008">
    <property type="protein sequence ID" value="KAH6891045.1"/>
    <property type="molecule type" value="Genomic_DNA"/>
</dbReference>
<dbReference type="InterPro" id="IPR022398">
    <property type="entry name" value="Peptidase_S8_His-AS"/>
</dbReference>
<dbReference type="PROSITE" id="PS00136">
    <property type="entry name" value="SUBTILASE_ASP"/>
    <property type="match status" value="1"/>
</dbReference>
<evidence type="ECO:0000313" key="11">
    <source>
        <dbReference type="EMBL" id="KAH6891045.1"/>
    </source>
</evidence>
<dbReference type="Gene3D" id="3.40.50.200">
    <property type="entry name" value="Peptidase S8/S53 domain"/>
    <property type="match status" value="1"/>
</dbReference>
<feature type="active site" description="Charge relay system" evidence="5 6">
    <location>
        <position position="386"/>
    </location>
</feature>
<dbReference type="GO" id="GO:0004252">
    <property type="term" value="F:serine-type endopeptidase activity"/>
    <property type="evidence" value="ECO:0007669"/>
    <property type="project" value="UniProtKB-UniRule"/>
</dbReference>
<dbReference type="PROSITE" id="PS00138">
    <property type="entry name" value="SUBTILASE_SER"/>
    <property type="match status" value="1"/>
</dbReference>
<dbReference type="InterPro" id="IPR015500">
    <property type="entry name" value="Peptidase_S8_subtilisin-rel"/>
</dbReference>
<feature type="region of interest" description="Disordered" evidence="8">
    <location>
        <begin position="752"/>
        <end position="775"/>
    </location>
</feature>
<dbReference type="PROSITE" id="PS51892">
    <property type="entry name" value="SUBTILASE"/>
    <property type="match status" value="1"/>
</dbReference>
<dbReference type="PANTHER" id="PTHR43806:SF66">
    <property type="entry name" value="SERIN ENDOPEPTIDASE"/>
    <property type="match status" value="1"/>
</dbReference>
<evidence type="ECO:0000256" key="8">
    <source>
        <dbReference type="SAM" id="MobiDB-lite"/>
    </source>
</evidence>
<dbReference type="InterPro" id="IPR034187">
    <property type="entry name" value="Peptidases_S8_5"/>
</dbReference>
<keyword evidence="9" id="KW-0732">Signal</keyword>
<evidence type="ECO:0000256" key="7">
    <source>
        <dbReference type="RuleBase" id="RU003355"/>
    </source>
</evidence>
<feature type="domain" description="Peptidase S8/S53" evidence="10">
    <location>
        <begin position="148"/>
        <end position="404"/>
    </location>
</feature>
<keyword evidence="12" id="KW-1185">Reference proteome</keyword>
<dbReference type="PROSITE" id="PS00137">
    <property type="entry name" value="SUBTILASE_HIS"/>
    <property type="match status" value="1"/>
</dbReference>
<feature type="compositionally biased region" description="Low complexity" evidence="8">
    <location>
        <begin position="752"/>
        <end position="766"/>
    </location>
</feature>
<dbReference type="InterPro" id="IPR050131">
    <property type="entry name" value="Peptidase_S8_subtilisin-like"/>
</dbReference>
<dbReference type="Proteomes" id="UP000777438">
    <property type="component" value="Unassembled WGS sequence"/>
</dbReference>
<keyword evidence="4 6" id="KW-0720">Serine protease</keyword>